<dbReference type="Gene3D" id="2.30.30.30">
    <property type="match status" value="1"/>
</dbReference>
<name>A0A1B6GUV3_9HEMI</name>
<dbReference type="Pfam" id="PF23290">
    <property type="entry name" value="KOW5_SPT5"/>
    <property type="match status" value="1"/>
</dbReference>
<dbReference type="CDD" id="cd06086">
    <property type="entry name" value="KOW_Spt5_6"/>
    <property type="match status" value="1"/>
</dbReference>
<dbReference type="GO" id="GO:0032044">
    <property type="term" value="C:DSIF complex"/>
    <property type="evidence" value="ECO:0007669"/>
    <property type="project" value="TreeGrafter"/>
</dbReference>
<dbReference type="CDD" id="cd06085">
    <property type="entry name" value="KOW_Spt5_5"/>
    <property type="match status" value="1"/>
</dbReference>
<dbReference type="Pfam" id="PF23287">
    <property type="entry name" value="KOW7_SPT5"/>
    <property type="match status" value="1"/>
</dbReference>
<proteinExistence type="predicted"/>
<dbReference type="InterPro" id="IPR057934">
    <property type="entry name" value="KOW_Spt5_7"/>
</dbReference>
<protein>
    <recommendedName>
        <fullName evidence="4">Spt5 C-terminal domain-containing protein</fullName>
    </recommendedName>
</protein>
<feature type="compositionally biased region" description="Gly residues" evidence="3">
    <location>
        <begin position="12"/>
        <end position="29"/>
    </location>
</feature>
<evidence type="ECO:0000259" key="4">
    <source>
        <dbReference type="SMART" id="SM01104"/>
    </source>
</evidence>
<dbReference type="AlphaFoldDB" id="A0A1B6GUV3"/>
<organism evidence="5">
    <name type="scientific">Cuerna arida</name>
    <dbReference type="NCBI Taxonomy" id="1464854"/>
    <lineage>
        <taxon>Eukaryota</taxon>
        <taxon>Metazoa</taxon>
        <taxon>Ecdysozoa</taxon>
        <taxon>Arthropoda</taxon>
        <taxon>Hexapoda</taxon>
        <taxon>Insecta</taxon>
        <taxon>Pterygota</taxon>
        <taxon>Neoptera</taxon>
        <taxon>Paraneoptera</taxon>
        <taxon>Hemiptera</taxon>
        <taxon>Auchenorrhyncha</taxon>
        <taxon>Membracoidea</taxon>
        <taxon>Cicadellidae</taxon>
        <taxon>Cicadellinae</taxon>
        <taxon>Proconiini</taxon>
        <taxon>Cuerna</taxon>
    </lineage>
</organism>
<dbReference type="InterPro" id="IPR014722">
    <property type="entry name" value="Rib_uL2_dom2"/>
</dbReference>
<evidence type="ECO:0000256" key="1">
    <source>
        <dbReference type="ARBA" id="ARBA00004123"/>
    </source>
</evidence>
<reference evidence="5" key="1">
    <citation type="submission" date="2015-11" db="EMBL/GenBank/DDBJ databases">
        <title>De novo transcriptome assembly of four potential Pierce s Disease insect vectors from Arizona vineyards.</title>
        <authorList>
            <person name="Tassone E.E."/>
        </authorList>
    </citation>
    <scope>NUCLEOTIDE SEQUENCE</scope>
</reference>
<feature type="region of interest" description="Disordered" evidence="3">
    <location>
        <begin position="1"/>
        <end position="33"/>
    </location>
</feature>
<dbReference type="Pfam" id="PF12815">
    <property type="entry name" value="CTD"/>
    <property type="match status" value="1"/>
</dbReference>
<dbReference type="GO" id="GO:0006368">
    <property type="term" value="P:transcription elongation by RNA polymerase II"/>
    <property type="evidence" value="ECO:0007669"/>
    <property type="project" value="TreeGrafter"/>
</dbReference>
<dbReference type="GO" id="GO:0032784">
    <property type="term" value="P:regulation of DNA-templated transcription elongation"/>
    <property type="evidence" value="ECO:0007669"/>
    <property type="project" value="InterPro"/>
</dbReference>
<dbReference type="InterPro" id="IPR024945">
    <property type="entry name" value="Spt5_C_dom"/>
</dbReference>
<evidence type="ECO:0000256" key="3">
    <source>
        <dbReference type="SAM" id="MobiDB-lite"/>
    </source>
</evidence>
<dbReference type="Pfam" id="PF23288">
    <property type="entry name" value="KOW6_SPT5"/>
    <property type="match status" value="1"/>
</dbReference>
<dbReference type="PANTHER" id="PTHR11125">
    <property type="entry name" value="SUPPRESSOR OF TY 5"/>
    <property type="match status" value="1"/>
</dbReference>
<feature type="region of interest" description="Disordered" evidence="3">
    <location>
        <begin position="111"/>
        <end position="222"/>
    </location>
</feature>
<dbReference type="EMBL" id="GECZ01003568">
    <property type="protein sequence ID" value="JAS66201.1"/>
    <property type="molecule type" value="Transcribed_RNA"/>
</dbReference>
<accession>A0A1B6GUV3</accession>
<gene>
    <name evidence="5" type="ORF">g.19583</name>
</gene>
<dbReference type="GO" id="GO:0003729">
    <property type="term" value="F:mRNA binding"/>
    <property type="evidence" value="ECO:0007669"/>
    <property type="project" value="TreeGrafter"/>
</dbReference>
<dbReference type="InterPro" id="IPR041978">
    <property type="entry name" value="KOW_Spt5_5"/>
</dbReference>
<keyword evidence="2" id="KW-0539">Nucleus</keyword>
<dbReference type="FunFam" id="2.30.30.30:FF:000017">
    <property type="entry name" value="Transcription elongation factor SPT5"/>
    <property type="match status" value="1"/>
</dbReference>
<dbReference type="InterPro" id="IPR039659">
    <property type="entry name" value="SPT5"/>
</dbReference>
<evidence type="ECO:0000256" key="2">
    <source>
        <dbReference type="ARBA" id="ARBA00023242"/>
    </source>
</evidence>
<feature type="compositionally biased region" description="Polar residues" evidence="3">
    <location>
        <begin position="210"/>
        <end position="222"/>
    </location>
</feature>
<dbReference type="InterPro" id="IPR041980">
    <property type="entry name" value="KOW_Spt5_6_metazoa"/>
</dbReference>
<sequence length="375" mass="39756">MSPRISSPMHPSGGGGGGAGRGRGRGGGNVRRDRDLIGQIIKITRGPYKGNVGMVKDATESTARVELHSSCQTISVDRSHIATVGMPNKDGSISSYNRTPGYGGAATPMYGRDGSKTPMHGSQTPLYEAGSRTPHYGSMTPSHDGSRTPGAWDPSITNTPARSDADNYSLDEFGAHPSNGPYTPQTPGGMYGSDQSYSPYQGSPSPTGYHSGSSAYVPTPSPSSAVNVGAYGTPSPMSYSPLTPGGAPSPYNSHSTGMDPMMQDWHTTDIEVRVRESHDDSDLVGQVGTIRSISGGMCSVFLPDEDRTVSISCEQLEPVIPAWPNPVKVILGEDKERTGDLLSIDNQEGVVKLDGDEVKMLQLRYLCKYNRPGQD</sequence>
<dbReference type="PANTHER" id="PTHR11125:SF7">
    <property type="entry name" value="TRANSCRIPTION ELONGATION FACTOR SPT5"/>
    <property type="match status" value="1"/>
</dbReference>
<dbReference type="GO" id="GO:0006357">
    <property type="term" value="P:regulation of transcription by RNA polymerase II"/>
    <property type="evidence" value="ECO:0007669"/>
    <property type="project" value="InterPro"/>
</dbReference>
<comment type="subcellular location">
    <subcellularLocation>
        <location evidence="1">Nucleus</location>
    </subcellularLocation>
</comment>
<feature type="domain" description="Spt5 C-terminal" evidence="4">
    <location>
        <begin position="104"/>
        <end position="222"/>
    </location>
</feature>
<dbReference type="SMART" id="SM01104">
    <property type="entry name" value="CTD"/>
    <property type="match status" value="1"/>
</dbReference>
<feature type="compositionally biased region" description="Low complexity" evidence="3">
    <location>
        <begin position="192"/>
        <end position="209"/>
    </location>
</feature>
<evidence type="ECO:0000313" key="5">
    <source>
        <dbReference type="EMBL" id="JAS66201.1"/>
    </source>
</evidence>